<dbReference type="Gene3D" id="3.30.565.10">
    <property type="entry name" value="Histidine kinase-like ATPase, C-terminal domain"/>
    <property type="match status" value="1"/>
</dbReference>
<dbReference type="InterPro" id="IPR005467">
    <property type="entry name" value="His_kinase_dom"/>
</dbReference>
<evidence type="ECO:0000259" key="5">
    <source>
        <dbReference type="PROSITE" id="PS50109"/>
    </source>
</evidence>
<dbReference type="EMBL" id="NOXT01000114">
    <property type="protein sequence ID" value="OYQ27245.1"/>
    <property type="molecule type" value="Genomic_DNA"/>
</dbReference>
<evidence type="ECO:0000256" key="1">
    <source>
        <dbReference type="ARBA" id="ARBA00000085"/>
    </source>
</evidence>
<keyword evidence="8" id="KW-1185">Reference proteome</keyword>
<dbReference type="InterPro" id="IPR011006">
    <property type="entry name" value="CheY-like_superfamily"/>
</dbReference>
<reference evidence="7 8" key="1">
    <citation type="submission" date="2017-07" db="EMBL/GenBank/DDBJ databases">
        <title>Sandarakinorhabdus cyanobacteriorum sp. nov., a novel bacterium isolated from cyanobacterial aggregates in a eutrophic lake.</title>
        <authorList>
            <person name="Cai H."/>
        </authorList>
    </citation>
    <scope>NUCLEOTIDE SEQUENCE [LARGE SCALE GENOMIC DNA]</scope>
    <source>
        <strain evidence="7 8">TH057</strain>
    </source>
</reference>
<proteinExistence type="predicted"/>
<evidence type="ECO:0000259" key="6">
    <source>
        <dbReference type="PROSITE" id="PS50110"/>
    </source>
</evidence>
<dbReference type="Proteomes" id="UP000216991">
    <property type="component" value="Unassembled WGS sequence"/>
</dbReference>
<dbReference type="Gene3D" id="3.40.50.2300">
    <property type="match status" value="1"/>
</dbReference>
<dbReference type="CDD" id="cd00082">
    <property type="entry name" value="HisKA"/>
    <property type="match status" value="1"/>
</dbReference>
<feature type="domain" description="Response regulatory" evidence="6">
    <location>
        <begin position="423"/>
        <end position="537"/>
    </location>
</feature>
<dbReference type="EC" id="2.7.13.3" evidence="2"/>
<dbReference type="InterPro" id="IPR003594">
    <property type="entry name" value="HATPase_dom"/>
</dbReference>
<comment type="caution">
    <text evidence="7">The sequence shown here is derived from an EMBL/GenBank/DDBJ whole genome shotgun (WGS) entry which is preliminary data.</text>
</comment>
<dbReference type="Pfam" id="PF08448">
    <property type="entry name" value="PAS_4"/>
    <property type="match status" value="1"/>
</dbReference>
<evidence type="ECO:0000256" key="3">
    <source>
        <dbReference type="ARBA" id="ARBA00022553"/>
    </source>
</evidence>
<dbReference type="Gene3D" id="1.10.287.130">
    <property type="match status" value="1"/>
</dbReference>
<dbReference type="InterPro" id="IPR036097">
    <property type="entry name" value="HisK_dim/P_sf"/>
</dbReference>
<dbReference type="Pfam" id="PF00072">
    <property type="entry name" value="Response_reg"/>
    <property type="match status" value="1"/>
</dbReference>
<dbReference type="SUPFAM" id="SSF47384">
    <property type="entry name" value="Homodimeric domain of signal transducing histidine kinase"/>
    <property type="match status" value="1"/>
</dbReference>
<dbReference type="RefSeq" id="WP_094474071.1">
    <property type="nucleotide sequence ID" value="NZ_NOXT01000114.1"/>
</dbReference>
<name>A0A255YFA5_9SPHN</name>
<dbReference type="InterPro" id="IPR013656">
    <property type="entry name" value="PAS_4"/>
</dbReference>
<evidence type="ECO:0000313" key="8">
    <source>
        <dbReference type="Proteomes" id="UP000216991"/>
    </source>
</evidence>
<evidence type="ECO:0000256" key="2">
    <source>
        <dbReference type="ARBA" id="ARBA00012438"/>
    </source>
</evidence>
<dbReference type="Pfam" id="PF02518">
    <property type="entry name" value="HATPase_c"/>
    <property type="match status" value="1"/>
</dbReference>
<keyword evidence="3 4" id="KW-0597">Phosphoprotein</keyword>
<evidence type="ECO:0000313" key="7">
    <source>
        <dbReference type="EMBL" id="OYQ27245.1"/>
    </source>
</evidence>
<evidence type="ECO:0000256" key="4">
    <source>
        <dbReference type="PROSITE-ProRule" id="PRU00169"/>
    </source>
</evidence>
<gene>
    <name evidence="7" type="ORF">CHU93_10950</name>
</gene>
<protein>
    <recommendedName>
        <fullName evidence="2">histidine kinase</fullName>
        <ecNumber evidence="2">2.7.13.3</ecNumber>
    </recommendedName>
</protein>
<comment type="catalytic activity">
    <reaction evidence="1">
        <text>ATP + protein L-histidine = ADP + protein N-phospho-L-histidine.</text>
        <dbReference type="EC" id="2.7.13.3"/>
    </reaction>
</comment>
<dbReference type="PANTHER" id="PTHR43065:SF42">
    <property type="entry name" value="TWO-COMPONENT SENSOR PPRA"/>
    <property type="match status" value="1"/>
</dbReference>
<dbReference type="InterPro" id="IPR003661">
    <property type="entry name" value="HisK_dim/P_dom"/>
</dbReference>
<dbReference type="SUPFAM" id="SSF52172">
    <property type="entry name" value="CheY-like"/>
    <property type="match status" value="1"/>
</dbReference>
<dbReference type="AlphaFoldDB" id="A0A255YFA5"/>
<dbReference type="InterPro" id="IPR036890">
    <property type="entry name" value="HATPase_C_sf"/>
</dbReference>
<feature type="domain" description="Histidine kinase" evidence="5">
    <location>
        <begin position="174"/>
        <end position="398"/>
    </location>
</feature>
<dbReference type="SUPFAM" id="SSF55874">
    <property type="entry name" value="ATPase domain of HSP90 chaperone/DNA topoisomerase II/histidine kinase"/>
    <property type="match status" value="1"/>
</dbReference>
<dbReference type="PRINTS" id="PR00344">
    <property type="entry name" value="BCTRLSENSOR"/>
</dbReference>
<accession>A0A255YFA5</accession>
<dbReference type="Pfam" id="PF00512">
    <property type="entry name" value="HisKA"/>
    <property type="match status" value="1"/>
</dbReference>
<dbReference type="InterPro" id="IPR001789">
    <property type="entry name" value="Sig_transdc_resp-reg_receiver"/>
</dbReference>
<dbReference type="InterPro" id="IPR004358">
    <property type="entry name" value="Sig_transdc_His_kin-like_C"/>
</dbReference>
<dbReference type="PROSITE" id="PS50110">
    <property type="entry name" value="RESPONSE_REGULATORY"/>
    <property type="match status" value="1"/>
</dbReference>
<sequence>MMAIPGRSSVIPDQIEPAAVPDWASFSPVPASWPAPYAEGASSPGFAPLLSGIPMALALLDSSGRMFAGNEALAATAGDAWRPGMRPEQLVVDDNQAQIRHAVGNVLAGGGARTLRVALKSRPDDVQDVRVLPFPPGLGAAAMLAMRDIREQVRLERQVAAATRMQAVGQLAGGVAHDFNNLLTGILGMVDHMLEADRDAPVDRGGLEEIRRNAHRGAKLVAQLLAFARHQPQRRHLFCARDLVHDLQPLLIKLLGPAVMLDIENQQGQFWLKADPGQIEQVIVNLAINARDAMSGQGRLTIRFHDILSKDVQALGHQIMPTMNYVGIEITDTGSGIPPEIIGKIFEPFFTTKPLGQGTGLGLSTVYSIVKQSDGFIFAQPGPDGRGTRFVVYLPGHRASEEERQAARPPSEVAVAALDQPLNVLLVEDEPSVRLVLARGLERKGCKVTAAEDAAAALQVINRDPSIDVLLSDVMMPGMDGVELAFETVKLRPGIGLVLMSGYAELPRHREADSLGVRFLTKPFTMSDLMSALGRAQSARS</sequence>
<dbReference type="SMART" id="SM00387">
    <property type="entry name" value="HATPase_c"/>
    <property type="match status" value="1"/>
</dbReference>
<dbReference type="SMART" id="SM00388">
    <property type="entry name" value="HisKA"/>
    <property type="match status" value="1"/>
</dbReference>
<dbReference type="GO" id="GO:0000155">
    <property type="term" value="F:phosphorelay sensor kinase activity"/>
    <property type="evidence" value="ECO:0007669"/>
    <property type="project" value="InterPro"/>
</dbReference>
<feature type="modified residue" description="4-aspartylphosphate" evidence="4">
    <location>
        <position position="473"/>
    </location>
</feature>
<dbReference type="SMART" id="SM00448">
    <property type="entry name" value="REC"/>
    <property type="match status" value="1"/>
</dbReference>
<dbReference type="PANTHER" id="PTHR43065">
    <property type="entry name" value="SENSOR HISTIDINE KINASE"/>
    <property type="match status" value="1"/>
</dbReference>
<dbReference type="PROSITE" id="PS50109">
    <property type="entry name" value="HIS_KIN"/>
    <property type="match status" value="1"/>
</dbReference>
<organism evidence="7 8">
    <name type="scientific">Sandarakinorhabdus cyanobacteriorum</name>
    <dbReference type="NCBI Taxonomy" id="1981098"/>
    <lineage>
        <taxon>Bacteria</taxon>
        <taxon>Pseudomonadati</taxon>
        <taxon>Pseudomonadota</taxon>
        <taxon>Alphaproteobacteria</taxon>
        <taxon>Sphingomonadales</taxon>
        <taxon>Sphingosinicellaceae</taxon>
        <taxon>Sandarakinorhabdus</taxon>
    </lineage>
</organism>
<dbReference type="OrthoDB" id="9796100at2"/>